<keyword evidence="1" id="KW-1133">Transmembrane helix</keyword>
<evidence type="ECO:0000313" key="3">
    <source>
        <dbReference type="EMBL" id="MCS3709889.1"/>
    </source>
</evidence>
<keyword evidence="1" id="KW-0812">Transmembrane</keyword>
<feature type="transmembrane region" description="Helical" evidence="1">
    <location>
        <begin position="60"/>
        <end position="77"/>
    </location>
</feature>
<dbReference type="Pfam" id="PF03703">
    <property type="entry name" value="bPH_2"/>
    <property type="match status" value="1"/>
</dbReference>
<dbReference type="RefSeq" id="WP_259123840.1">
    <property type="nucleotide sequence ID" value="NZ_JANTZO010000005.1"/>
</dbReference>
<dbReference type="AlphaFoldDB" id="A0A9X2TJ01"/>
<evidence type="ECO:0000259" key="2">
    <source>
        <dbReference type="Pfam" id="PF03703"/>
    </source>
</evidence>
<evidence type="ECO:0000256" key="1">
    <source>
        <dbReference type="SAM" id="Phobius"/>
    </source>
</evidence>
<dbReference type="PANTHER" id="PTHR37938">
    <property type="entry name" value="BLL0215 PROTEIN"/>
    <property type="match status" value="1"/>
</dbReference>
<organism evidence="3 4">
    <name type="scientific">Salinibacter ruber</name>
    <dbReference type="NCBI Taxonomy" id="146919"/>
    <lineage>
        <taxon>Bacteria</taxon>
        <taxon>Pseudomonadati</taxon>
        <taxon>Rhodothermota</taxon>
        <taxon>Rhodothermia</taxon>
        <taxon>Rhodothermales</taxon>
        <taxon>Salinibacteraceae</taxon>
        <taxon>Salinibacter</taxon>
    </lineage>
</organism>
<dbReference type="PANTHER" id="PTHR37938:SF1">
    <property type="entry name" value="BLL0215 PROTEIN"/>
    <property type="match status" value="1"/>
</dbReference>
<name>A0A9X2TJ01_9BACT</name>
<comment type="caution">
    <text evidence="3">The sequence shown here is derived from an EMBL/GenBank/DDBJ whole genome shotgun (WGS) entry which is preliminary data.</text>
</comment>
<dbReference type="InterPro" id="IPR005182">
    <property type="entry name" value="YdbS-like_PH"/>
</dbReference>
<sequence>MPGKVLFKVRPKMFRAHPFLFLLLVVTVLLFGIEVAVGVENVVGRSLRQGTSLGQLVSQAGKIGLGVALFILFAWWVKNHFTRLIVTPTHVRKKTGIVSNQSSQLRHGDIKNMQVDQGPVQYVFGTGTLQLSSAGQAAEEIIITDIPNPEQVRKDLSKQRGEVVA</sequence>
<dbReference type="Proteomes" id="UP001155057">
    <property type="component" value="Unassembled WGS sequence"/>
</dbReference>
<dbReference type="EMBL" id="JANUAE010000004">
    <property type="protein sequence ID" value="MCS3709889.1"/>
    <property type="molecule type" value="Genomic_DNA"/>
</dbReference>
<protein>
    <submittedName>
        <fullName evidence="3">Membrane protein YdbS with pleckstrin-like domain</fullName>
    </submittedName>
</protein>
<feature type="domain" description="YdbS-like PH" evidence="2">
    <location>
        <begin position="81"/>
        <end position="154"/>
    </location>
</feature>
<reference evidence="3" key="1">
    <citation type="submission" date="2022-08" db="EMBL/GenBank/DDBJ databases">
        <title>Genomic Encyclopedia of Type Strains, Phase V (KMG-V): Genome sequencing to study the core and pangenomes of soil and plant-associated prokaryotes.</title>
        <authorList>
            <person name="Whitman W."/>
        </authorList>
    </citation>
    <scope>NUCLEOTIDE SEQUENCE</scope>
    <source>
        <strain evidence="3">SP3049</strain>
    </source>
</reference>
<accession>A0A9X2TJ01</accession>
<gene>
    <name evidence="3" type="ORF">GGP61_001493</name>
</gene>
<evidence type="ECO:0000313" key="4">
    <source>
        <dbReference type="Proteomes" id="UP001155057"/>
    </source>
</evidence>
<keyword evidence="1" id="KW-0472">Membrane</keyword>
<proteinExistence type="predicted"/>